<accession>A0ACD0NV35</accession>
<name>A0ACD0NV35_9BASI</name>
<keyword evidence="2" id="KW-1185">Reference proteome</keyword>
<dbReference type="Proteomes" id="UP000245626">
    <property type="component" value="Unassembled WGS sequence"/>
</dbReference>
<reference evidence="1 2" key="1">
    <citation type="journal article" date="2018" name="Mol. Biol. Evol.">
        <title>Broad Genomic Sampling Reveals a Smut Pathogenic Ancestry of the Fungal Clade Ustilaginomycotina.</title>
        <authorList>
            <person name="Kijpornyongpan T."/>
            <person name="Mondo S.J."/>
            <person name="Barry K."/>
            <person name="Sandor L."/>
            <person name="Lee J."/>
            <person name="Lipzen A."/>
            <person name="Pangilinan J."/>
            <person name="LaButti K."/>
            <person name="Hainaut M."/>
            <person name="Henrissat B."/>
            <person name="Grigoriev I.V."/>
            <person name="Spatafora J.W."/>
            <person name="Aime M.C."/>
        </authorList>
    </citation>
    <scope>NUCLEOTIDE SEQUENCE [LARGE SCALE GENOMIC DNA]</scope>
    <source>
        <strain evidence="1 2">SA 807</strain>
    </source>
</reference>
<gene>
    <name evidence="1" type="ORF">IE53DRAFT_369632</name>
</gene>
<sequence>MPMTPPRNKLLSGLGGGGPVAVDSPLADLSSNLRPYNASSPHKGGAVGGLKGSSKLGGGGARLNSTLSRKDLVLPTAPNSSELHHGCIKQDWQGSEKFVRPKSSASISRGDRYIPNRESSRSSGSSGQQHLLEDTTVGSISNHGNGENSDSNIAANIAAANSTSIEMEGLAQDLEEACNIETGQRILSFSAAPPTSSAGPDVRSRYAVTKPKSNLPSSLLSSGKRKIPTNPERTLDAPNMIDDFYYNLLDWSSGNNLAVALTNNLYLWNGNTGEATCLLDTYSQSERIGGGGIITGVSWDKDGNYVSVGLEGGFVQIWDVETQQRLRVLKPSSEGGADNVTVNSVTWAPDGTLNAGFQSGLIREYDVRERDATVRNLEKAHSGPVCGLQWRSDSALLASGGNDNVVKVWDRRTCVPKMRKENHQAAVKALAWCPHNNSILATGGGTSDRKIHFWNTTQNTRTQTIETESQITSLHWAPHYREIASTHGISSTEGTKGMINVWSHPSCTKVYEIEAHEKRVLHASLSPDGEILASVSDDEELKLWKIFEKPIEISKAGGKGQGLGTGSGMVGGSGSKGAGGISTSRTLR</sequence>
<evidence type="ECO:0000313" key="2">
    <source>
        <dbReference type="Proteomes" id="UP000245626"/>
    </source>
</evidence>
<dbReference type="EMBL" id="KZ820030">
    <property type="protein sequence ID" value="PWN49584.1"/>
    <property type="molecule type" value="Genomic_DNA"/>
</dbReference>
<organism evidence="1 2">
    <name type="scientific">Violaceomyces palustris</name>
    <dbReference type="NCBI Taxonomy" id="1673888"/>
    <lineage>
        <taxon>Eukaryota</taxon>
        <taxon>Fungi</taxon>
        <taxon>Dikarya</taxon>
        <taxon>Basidiomycota</taxon>
        <taxon>Ustilaginomycotina</taxon>
        <taxon>Ustilaginomycetes</taxon>
        <taxon>Violaceomycetales</taxon>
        <taxon>Violaceomycetaceae</taxon>
        <taxon>Violaceomyces</taxon>
    </lineage>
</organism>
<evidence type="ECO:0000313" key="1">
    <source>
        <dbReference type="EMBL" id="PWN49584.1"/>
    </source>
</evidence>
<proteinExistence type="predicted"/>
<protein>
    <submittedName>
        <fullName evidence="1">WD40 repeat-like protein</fullName>
    </submittedName>
</protein>